<dbReference type="PROSITE" id="PS01244">
    <property type="entry name" value="ACONITASE_2"/>
    <property type="match status" value="1"/>
</dbReference>
<comment type="subcellular location">
    <subcellularLocation>
        <location evidence="2 16">Mitochondrion</location>
    </subcellularLocation>
</comment>
<evidence type="ECO:0000256" key="15">
    <source>
        <dbReference type="ARBA" id="ARBA00023501"/>
    </source>
</evidence>
<evidence type="ECO:0000256" key="9">
    <source>
        <dbReference type="ARBA" id="ARBA00022723"/>
    </source>
</evidence>
<dbReference type="EMBL" id="JAUCMX010000028">
    <property type="protein sequence ID" value="KAK3508351.1"/>
    <property type="molecule type" value="Genomic_DNA"/>
</dbReference>
<dbReference type="EC" id="4.2.1.3" evidence="5 16"/>
<keyword evidence="9 16" id="KW-0479">Metal-binding</keyword>
<keyword evidence="11 16" id="KW-0408">Iron</keyword>
<dbReference type="FunFam" id="3.40.1060.10:FF:000001">
    <property type="entry name" value="Aconitate hydratase, mitochondrial"/>
    <property type="match status" value="1"/>
</dbReference>
<dbReference type="GO" id="GO:0005829">
    <property type="term" value="C:cytosol"/>
    <property type="evidence" value="ECO:0007669"/>
    <property type="project" value="TreeGrafter"/>
</dbReference>
<comment type="caution">
    <text evidence="20">The sequence shown here is derived from an EMBL/GenBank/DDBJ whole genome shotgun (WGS) entry which is preliminary data.</text>
</comment>
<keyword evidence="12 16" id="KW-0411">Iron-sulfur</keyword>
<dbReference type="NCBIfam" id="NF005558">
    <property type="entry name" value="PRK07229.1"/>
    <property type="match status" value="1"/>
</dbReference>
<dbReference type="Gene3D" id="3.30.499.10">
    <property type="entry name" value="Aconitase, domain 3"/>
    <property type="match status" value="3"/>
</dbReference>
<dbReference type="GO" id="GO:0003994">
    <property type="term" value="F:aconitate hydratase activity"/>
    <property type="evidence" value="ECO:0007669"/>
    <property type="project" value="UniProtKB-EC"/>
</dbReference>
<dbReference type="PANTHER" id="PTHR43160:SF3">
    <property type="entry name" value="ACONITATE HYDRATASE, MITOCHONDRIAL"/>
    <property type="match status" value="1"/>
</dbReference>
<dbReference type="Gene3D" id="3.40.1060.10">
    <property type="entry name" value="Aconitase, Domain 2"/>
    <property type="match status" value="1"/>
</dbReference>
<evidence type="ECO:0000256" key="8">
    <source>
        <dbReference type="ARBA" id="ARBA00022532"/>
    </source>
</evidence>
<accession>A0AAE0UJL9</accession>
<dbReference type="FunFam" id="3.30.499.10:FF:000003">
    <property type="entry name" value="Aconitate hydratase, mitochondrial"/>
    <property type="match status" value="1"/>
</dbReference>
<dbReference type="GO" id="GO:0046872">
    <property type="term" value="F:metal ion binding"/>
    <property type="evidence" value="ECO:0007669"/>
    <property type="project" value="UniProtKB-UniRule"/>
</dbReference>
<keyword evidence="13 16" id="KW-0496">Mitochondrion</keyword>
<dbReference type="Pfam" id="PF00694">
    <property type="entry name" value="Aconitase_C"/>
    <property type="match status" value="1"/>
</dbReference>
<dbReference type="InterPro" id="IPR015931">
    <property type="entry name" value="Acnase/IPM_dHydase_lsu_aba_1/3"/>
</dbReference>
<evidence type="ECO:0000256" key="7">
    <source>
        <dbReference type="ARBA" id="ARBA00022485"/>
    </source>
</evidence>
<keyword evidence="21" id="KW-1185">Reference proteome</keyword>
<evidence type="ECO:0000313" key="21">
    <source>
        <dbReference type="Proteomes" id="UP001274896"/>
    </source>
</evidence>
<dbReference type="InterPro" id="IPR015932">
    <property type="entry name" value="Aconitase_dom2"/>
</dbReference>
<dbReference type="GO" id="GO:0051539">
    <property type="term" value="F:4 iron, 4 sulfur cluster binding"/>
    <property type="evidence" value="ECO:0007669"/>
    <property type="project" value="UniProtKB-UniRule"/>
</dbReference>
<keyword evidence="14 16" id="KW-0456">Lyase</keyword>
<evidence type="ECO:0000259" key="19">
    <source>
        <dbReference type="Pfam" id="PF09004"/>
    </source>
</evidence>
<dbReference type="GO" id="GO:0006099">
    <property type="term" value="P:tricarboxylic acid cycle"/>
    <property type="evidence" value="ECO:0007669"/>
    <property type="project" value="UniProtKB-KW"/>
</dbReference>
<dbReference type="PROSITE" id="PS00450">
    <property type="entry name" value="ACONITASE_1"/>
    <property type="match status" value="1"/>
</dbReference>
<dbReference type="GO" id="GO:0005739">
    <property type="term" value="C:mitochondrion"/>
    <property type="evidence" value="ECO:0007669"/>
    <property type="project" value="UniProtKB-SubCell"/>
</dbReference>
<sequence>MASYCMTVSRLRLVLGDTARRLHVSSTLGSKSKVAMSQFEPGSSVNYNTLLSNISMVRKRLNRPLTLSEKIVYGHLDDPAGQEIVRGRTYLRLRPDRVAMQDATAQMAMLQFISSGLPRVAVPSTIHCDHLIEAQTSGAQDLQRAKFADDTVVVRLISDNNETADLEEIRNLENWCQRNNLLLNISKTKELIVDFSTKQERNHQTPLINESPVERLDSFRYLGVHITQDLSWSCHINTVVKKARQCLYHLRRLRDFRLPSEVLRNFYSRTLESILMGNRTTWFGNSTMQDRRALQRVVQSAERIIHTKLADLHSIYSKRCWTKARKIEVNQEVYNFLATAAAKYGVGFWKPGSGIIHQIILENYAYPGVMLIGTDSHTPNGGGLGGICIGVGGADAVDVMAGIPWELKCPNVIGVKLTGTLSGWTSPKDIILKVAGILTVKGGTGAIVEYHGPGIDSISCTGMATICNMGAEIGATTSVFPYNHRMRTYLEKTGRKEIAELADEYKECLVPDPDCHYDQLIEINLSELKPHINGPFTPDLAHLVSELGAAAQKNDWPLEVKVGLIGSCTNSSYEDMGRAASLAKQALDHGLKCKSQFTVTPGSEQIRATIERDGYAQVLRDVGGVVLANACGPCIGQWDRRDVKKGEKNTIVTSFNRNFTARNDANPATHAFVTSPEIVTALAIAGTLNFNPETDYLTADNGEKFKLVPPTGDELPVRDFDPGEDTYHHPPADGHSVQLDVNPQSNRLQLLEPFQKWDGKDLEDLQVLIKVKGKCTTDHISAAGPWLKFRGHLDNISNNLLIGAVNFENDAVNKVKNQLTGEYGGVPDIARFYKANGVQWVVVGDENYGEGSSREHAALEPRHLGGRAIIVKSFARIHETNLKKQGLLPLTFSDPRDYDKFHPDDKISIVGLQSFAPGKPLTAVLKHSDGSTENIQLNHTFNETQIEWFQAGSALNRMKEIQC</sequence>
<dbReference type="InterPro" id="IPR050926">
    <property type="entry name" value="Aconitase/IPM_isomerase"/>
</dbReference>
<dbReference type="SUPFAM" id="SSF52016">
    <property type="entry name" value="LeuD/IlvD-like"/>
    <property type="match status" value="1"/>
</dbReference>
<dbReference type="GO" id="GO:0008168">
    <property type="term" value="F:methyltransferase activity"/>
    <property type="evidence" value="ECO:0007669"/>
    <property type="project" value="InterPro"/>
</dbReference>
<dbReference type="Pfam" id="PF09004">
    <property type="entry name" value="ALKBH8_N"/>
    <property type="match status" value="1"/>
</dbReference>
<keyword evidence="7" id="KW-0004">4Fe-4S</keyword>
<dbReference type="PRINTS" id="PR00415">
    <property type="entry name" value="ACONITASE"/>
</dbReference>
<dbReference type="InterPro" id="IPR036008">
    <property type="entry name" value="Aconitase_4Fe-4S_dom"/>
</dbReference>
<dbReference type="InterPro" id="IPR001030">
    <property type="entry name" value="Acoase/IPM_deHydtase_lsu_aba"/>
</dbReference>
<evidence type="ECO:0000256" key="11">
    <source>
        <dbReference type="ARBA" id="ARBA00023004"/>
    </source>
</evidence>
<evidence type="ECO:0000256" key="14">
    <source>
        <dbReference type="ARBA" id="ARBA00023239"/>
    </source>
</evidence>
<evidence type="ECO:0000256" key="3">
    <source>
        <dbReference type="ARBA" id="ARBA00004717"/>
    </source>
</evidence>
<dbReference type="CDD" id="cd01578">
    <property type="entry name" value="AcnA_Mitochon_Swivel"/>
    <property type="match status" value="1"/>
</dbReference>
<dbReference type="NCBIfam" id="TIGR01340">
    <property type="entry name" value="aconitase_mito"/>
    <property type="match status" value="1"/>
</dbReference>
<dbReference type="InterPro" id="IPR018136">
    <property type="entry name" value="Aconitase_4Fe-4S_BS"/>
</dbReference>
<dbReference type="InterPro" id="IPR015928">
    <property type="entry name" value="Aconitase/3IPM_dehydase_swvl"/>
</dbReference>
<dbReference type="Gene3D" id="3.20.19.10">
    <property type="entry name" value="Aconitase, domain 4"/>
    <property type="match status" value="1"/>
</dbReference>
<dbReference type="InterPro" id="IPR000573">
    <property type="entry name" value="AconitaseA/IPMdHydase_ssu_swvl"/>
</dbReference>
<evidence type="ECO:0000256" key="4">
    <source>
        <dbReference type="ARBA" id="ARBA00007185"/>
    </source>
</evidence>
<comment type="catalytic activity">
    <reaction evidence="15 16">
        <text>citrate = D-threo-isocitrate</text>
        <dbReference type="Rhea" id="RHEA:10336"/>
        <dbReference type="ChEBI" id="CHEBI:15562"/>
        <dbReference type="ChEBI" id="CHEBI:16947"/>
        <dbReference type="EC" id="4.2.1.3"/>
    </reaction>
</comment>
<comment type="similarity">
    <text evidence="4 16">Belongs to the aconitase/IPM isomerase family.</text>
</comment>
<evidence type="ECO:0000256" key="12">
    <source>
        <dbReference type="ARBA" id="ARBA00023014"/>
    </source>
</evidence>
<dbReference type="CDD" id="cd01584">
    <property type="entry name" value="AcnA_Mitochondrial"/>
    <property type="match status" value="1"/>
</dbReference>
<dbReference type="PANTHER" id="PTHR43160">
    <property type="entry name" value="ACONITATE HYDRATASE B"/>
    <property type="match status" value="1"/>
</dbReference>
<evidence type="ECO:0000259" key="18">
    <source>
        <dbReference type="Pfam" id="PF00694"/>
    </source>
</evidence>
<keyword evidence="8" id="KW-0816">Tricarboxylic acid cycle</keyword>
<comment type="function">
    <text evidence="1">Catalyzes the isomerization of citrate to isocitrate via cis-aconitate.</text>
</comment>
<proteinExistence type="inferred from homology"/>
<evidence type="ECO:0000256" key="13">
    <source>
        <dbReference type="ARBA" id="ARBA00023128"/>
    </source>
</evidence>
<evidence type="ECO:0000256" key="5">
    <source>
        <dbReference type="ARBA" id="ARBA00012926"/>
    </source>
</evidence>
<evidence type="ECO:0000313" key="20">
    <source>
        <dbReference type="EMBL" id="KAK3508351.1"/>
    </source>
</evidence>
<reference evidence="20" key="1">
    <citation type="submission" date="2023-06" db="EMBL/GenBank/DDBJ databases">
        <title>Male Hemibagrus guttatus genome.</title>
        <authorList>
            <person name="Bian C."/>
        </authorList>
    </citation>
    <scope>NUCLEOTIDE SEQUENCE</scope>
    <source>
        <strain evidence="20">Male_cb2023</strain>
        <tissue evidence="20">Muscle</tissue>
    </source>
</reference>
<dbReference type="GO" id="GO:0016706">
    <property type="term" value="F:2-oxoglutarate-dependent dioxygenase activity"/>
    <property type="evidence" value="ECO:0007669"/>
    <property type="project" value="InterPro"/>
</dbReference>
<gene>
    <name evidence="20" type="ORF">QTP70_022931</name>
</gene>
<dbReference type="Proteomes" id="UP001274896">
    <property type="component" value="Unassembled WGS sequence"/>
</dbReference>
<organism evidence="20 21">
    <name type="scientific">Hemibagrus guttatus</name>
    <dbReference type="NCBI Taxonomy" id="175788"/>
    <lineage>
        <taxon>Eukaryota</taxon>
        <taxon>Metazoa</taxon>
        <taxon>Chordata</taxon>
        <taxon>Craniata</taxon>
        <taxon>Vertebrata</taxon>
        <taxon>Euteleostomi</taxon>
        <taxon>Actinopterygii</taxon>
        <taxon>Neopterygii</taxon>
        <taxon>Teleostei</taxon>
        <taxon>Ostariophysi</taxon>
        <taxon>Siluriformes</taxon>
        <taxon>Bagridae</taxon>
        <taxon>Hemibagrus</taxon>
    </lineage>
</organism>
<dbReference type="SUPFAM" id="SSF53732">
    <property type="entry name" value="Aconitase iron-sulfur domain"/>
    <property type="match status" value="2"/>
</dbReference>
<evidence type="ECO:0000259" key="17">
    <source>
        <dbReference type="Pfam" id="PF00330"/>
    </source>
</evidence>
<evidence type="ECO:0000256" key="10">
    <source>
        <dbReference type="ARBA" id="ARBA00022946"/>
    </source>
</evidence>
<evidence type="ECO:0000256" key="2">
    <source>
        <dbReference type="ARBA" id="ARBA00004173"/>
    </source>
</evidence>
<dbReference type="AlphaFoldDB" id="A0AAE0UJL9"/>
<dbReference type="InterPro" id="IPR006248">
    <property type="entry name" value="Aconitase_mito-like"/>
</dbReference>
<feature type="domain" description="Aconitase A/isopropylmalate dehydratase small subunit swivel" evidence="18">
    <location>
        <begin position="766"/>
        <end position="894"/>
    </location>
</feature>
<evidence type="ECO:0000256" key="6">
    <source>
        <dbReference type="ARBA" id="ARBA00015940"/>
    </source>
</evidence>
<evidence type="ECO:0000256" key="1">
    <source>
        <dbReference type="ARBA" id="ARBA00003113"/>
    </source>
</evidence>
<comment type="pathway">
    <text evidence="3">Carbohydrate metabolism; tricarboxylic acid cycle; isocitrate from oxaloacetate: step 2/2.</text>
</comment>
<evidence type="ECO:0000256" key="16">
    <source>
        <dbReference type="RuleBase" id="RU362107"/>
    </source>
</evidence>
<protein>
    <recommendedName>
        <fullName evidence="6 16">Aconitate hydratase, mitochondrial</fullName>
        <shortName evidence="16">Aconitase</shortName>
        <ecNumber evidence="5 16">4.2.1.3</ecNumber>
    </recommendedName>
</protein>
<dbReference type="InterPro" id="IPR015095">
    <property type="entry name" value="AlkB_hom8_N"/>
</dbReference>
<feature type="domain" description="Aconitase/3-isopropylmalate dehydratase large subunit alpha/beta/alpha" evidence="17">
    <location>
        <begin position="291"/>
        <end position="686"/>
    </location>
</feature>
<dbReference type="FunFam" id="3.20.19.10:FF:000002">
    <property type="entry name" value="Aconitate hydratase, mitochondrial"/>
    <property type="match status" value="1"/>
</dbReference>
<comment type="cofactor">
    <cofactor evidence="16">
        <name>[4Fe-4S] cluster</name>
        <dbReference type="ChEBI" id="CHEBI:49883"/>
    </cofactor>
    <text evidence="16">Binds 1 [4Fe-4S] cluster per subunit.</text>
</comment>
<name>A0AAE0UJL9_9TELE</name>
<feature type="domain" description="Alkylated DNA repair protein AlkB homologue 8 N-terminal" evidence="19">
    <location>
        <begin position="232"/>
        <end position="273"/>
    </location>
</feature>
<dbReference type="Pfam" id="PF00330">
    <property type="entry name" value="Aconitase"/>
    <property type="match status" value="1"/>
</dbReference>
<keyword evidence="10 16" id="KW-0809">Transit peptide</keyword>